<proteinExistence type="predicted"/>
<dbReference type="InterPro" id="IPR000195">
    <property type="entry name" value="Rab-GAP-TBC_dom"/>
</dbReference>
<reference evidence="5" key="1">
    <citation type="submission" date="2022-11" db="UniProtKB">
        <authorList>
            <consortium name="WormBaseParasite"/>
        </authorList>
    </citation>
    <scope>IDENTIFICATION</scope>
</reference>
<sequence length="741" mass="85758">MKLAATIIRLKIGDEIDVRAKSPSNDNNNELPDPSNIYTYMLGRFARITGLEHDNLCKYFEFSRCLTIPNGYALLSEHYSDPYFRDDGFLNNKLGNQNLQSVFSVAIQVCSALEFCHKNCFAIGSLSLDKLYVVPKKENEEIHVKLSQFGLCFISGIYYHKLLSSNEFPLYLAPELLLNLLPQGLDHSNYFCVDIWSFGILLIELFTGWRFSEVFSRRQISDVLATLLVKENEGSILPQLLNKIKNVCPAFAKRQISLNPVYQIILNCLNIQPSKRPNSTNLLQMLKKAAIDANISEAEGNDNKTNFVDLDEEIDQIKERIKNENQFERLGFNQKVLNELFFLWKLCGSSFETILLRKGLIKTQPPILTLPSLIIENFHMFGINETDRSILPVCIFELPMKNLIQRLNDLNYSKRFITLEFKKEQEEISNGGNTTIDSKSFREEEETCGIQSLLVKERDIEYQYQRMRLFRHLLAAWPSKSELLRAESCHDIPPVYRGAVWAAILGVLPFNKNGENFDDHLWQSFYSLDTFSEHISDRQLQVDIPRCHQYDELMSSPLAHHQLKILLKALLVSRKDEFVYWQGLDSLSAPFLILHFNDLSTAFRCLNAFIDRYLRGFFLKDNSIVIRSYLAEFMRVIEFCDSELFAHLVSLDFQPELFAIPWFLTCFAHVLPLHKLFHLWDALLLSDSEFPLFIGVAILLQLRSKLIKANFNEAILLFSDLPDLPIDQVVSTAKFYHSRWR</sequence>
<name>A0A914LUQ1_MELIC</name>
<keyword evidence="4" id="KW-1185">Reference proteome</keyword>
<dbReference type="GO" id="GO:0004672">
    <property type="term" value="F:protein kinase activity"/>
    <property type="evidence" value="ECO:0007669"/>
    <property type="project" value="InterPro"/>
</dbReference>
<dbReference type="SUPFAM" id="SSF47923">
    <property type="entry name" value="Ypt/Rab-GAP domain of gyp1p"/>
    <property type="match status" value="2"/>
</dbReference>
<dbReference type="Gene3D" id="1.10.472.80">
    <property type="entry name" value="Ypt/Rab-GAP domain of gyp1p, domain 3"/>
    <property type="match status" value="1"/>
</dbReference>
<dbReference type="PROSITE" id="PS50011">
    <property type="entry name" value="PROTEIN_KINASE_DOM"/>
    <property type="match status" value="1"/>
</dbReference>
<feature type="domain" description="Rab-GAP TBC" evidence="3">
    <location>
        <begin position="491"/>
        <end position="687"/>
    </location>
</feature>
<organism evidence="4 5">
    <name type="scientific">Meloidogyne incognita</name>
    <name type="common">Southern root-knot nematode worm</name>
    <name type="synonym">Oxyuris incognita</name>
    <dbReference type="NCBI Taxonomy" id="6306"/>
    <lineage>
        <taxon>Eukaryota</taxon>
        <taxon>Metazoa</taxon>
        <taxon>Ecdysozoa</taxon>
        <taxon>Nematoda</taxon>
        <taxon>Chromadorea</taxon>
        <taxon>Rhabditida</taxon>
        <taxon>Tylenchina</taxon>
        <taxon>Tylenchomorpha</taxon>
        <taxon>Tylenchoidea</taxon>
        <taxon>Meloidogynidae</taxon>
        <taxon>Meloidogyninae</taxon>
        <taxon>Meloidogyne</taxon>
        <taxon>Meloidogyne incognita group</taxon>
    </lineage>
</organism>
<accession>A0A914LUQ1</accession>
<dbReference type="PROSITE" id="PS50086">
    <property type="entry name" value="TBC_RABGAP"/>
    <property type="match status" value="1"/>
</dbReference>
<protein>
    <submittedName>
        <fullName evidence="5">TBC domain-containing protein kinase-like protein</fullName>
    </submittedName>
</protein>
<dbReference type="Gene3D" id="1.10.8.270">
    <property type="entry name" value="putative rabgap domain of human tbc1 domain family member 14 like domains"/>
    <property type="match status" value="1"/>
</dbReference>
<dbReference type="Pfam" id="PF00069">
    <property type="entry name" value="Pkinase"/>
    <property type="match status" value="1"/>
</dbReference>
<dbReference type="InterPro" id="IPR035969">
    <property type="entry name" value="Rab-GAP_TBC_sf"/>
</dbReference>
<evidence type="ECO:0000259" key="2">
    <source>
        <dbReference type="PROSITE" id="PS50011"/>
    </source>
</evidence>
<dbReference type="InterPro" id="IPR011009">
    <property type="entry name" value="Kinase-like_dom_sf"/>
</dbReference>
<evidence type="ECO:0000256" key="1">
    <source>
        <dbReference type="ARBA" id="ARBA00022468"/>
    </source>
</evidence>
<dbReference type="GO" id="GO:0005524">
    <property type="term" value="F:ATP binding"/>
    <property type="evidence" value="ECO:0007669"/>
    <property type="project" value="InterPro"/>
</dbReference>
<dbReference type="PANTHER" id="PTHR22957">
    <property type="entry name" value="TBC1 DOMAIN FAMILY MEMBER GTPASE-ACTIVATING PROTEIN"/>
    <property type="match status" value="1"/>
</dbReference>
<dbReference type="AlphaFoldDB" id="A0A914LUQ1"/>
<dbReference type="Proteomes" id="UP000887563">
    <property type="component" value="Unplaced"/>
</dbReference>
<dbReference type="SUPFAM" id="SSF56112">
    <property type="entry name" value="Protein kinase-like (PK-like)"/>
    <property type="match status" value="1"/>
</dbReference>
<dbReference type="FunFam" id="1.10.8.270:FF:000044">
    <property type="entry name" value="TBC Kinase homolog"/>
    <property type="match status" value="1"/>
</dbReference>
<feature type="domain" description="Protein kinase" evidence="2">
    <location>
        <begin position="1"/>
        <end position="291"/>
    </location>
</feature>
<dbReference type="Gene3D" id="1.10.510.10">
    <property type="entry name" value="Transferase(Phosphotransferase) domain 1"/>
    <property type="match status" value="1"/>
</dbReference>
<dbReference type="InterPro" id="IPR000719">
    <property type="entry name" value="Prot_kinase_dom"/>
</dbReference>
<evidence type="ECO:0000313" key="4">
    <source>
        <dbReference type="Proteomes" id="UP000887563"/>
    </source>
</evidence>
<keyword evidence="1" id="KW-0343">GTPase activation</keyword>
<dbReference type="SMART" id="SM00164">
    <property type="entry name" value="TBC"/>
    <property type="match status" value="1"/>
</dbReference>
<dbReference type="GO" id="GO:0005096">
    <property type="term" value="F:GTPase activator activity"/>
    <property type="evidence" value="ECO:0007669"/>
    <property type="project" value="UniProtKB-KW"/>
</dbReference>
<dbReference type="WBParaSite" id="Minc3s00911g18791">
    <property type="protein sequence ID" value="Minc3s00911g18791"/>
    <property type="gene ID" value="Minc3s00911g18791"/>
</dbReference>
<evidence type="ECO:0000313" key="5">
    <source>
        <dbReference type="WBParaSite" id="Minc3s00911g18791"/>
    </source>
</evidence>
<evidence type="ECO:0000259" key="3">
    <source>
        <dbReference type="PROSITE" id="PS50086"/>
    </source>
</evidence>
<dbReference type="PANTHER" id="PTHR22957:SF168">
    <property type="entry name" value="TBC DOMAIN-CONTAINING PROTEIN KINASE-LIKE PROTEIN"/>
    <property type="match status" value="1"/>
</dbReference>
<dbReference type="Pfam" id="PF00566">
    <property type="entry name" value="RabGAP-TBC"/>
    <property type="match status" value="1"/>
</dbReference>